<feature type="transmembrane region" description="Helical" evidence="2">
    <location>
        <begin position="206"/>
        <end position="223"/>
    </location>
</feature>
<proteinExistence type="predicted"/>
<keyword evidence="4" id="KW-0378">Hydrolase</keyword>
<dbReference type="Proteomes" id="UP001501736">
    <property type="component" value="Unassembled WGS sequence"/>
</dbReference>
<evidence type="ECO:0000313" key="4">
    <source>
        <dbReference type="EMBL" id="GAA3284291.1"/>
    </source>
</evidence>
<organism evidence="4 5">
    <name type="scientific">Nesterenkonia halobia</name>
    <dbReference type="NCBI Taxonomy" id="37922"/>
    <lineage>
        <taxon>Bacteria</taxon>
        <taxon>Bacillati</taxon>
        <taxon>Actinomycetota</taxon>
        <taxon>Actinomycetes</taxon>
        <taxon>Micrococcales</taxon>
        <taxon>Micrococcaceae</taxon>
        <taxon>Nesterenkonia</taxon>
    </lineage>
</organism>
<gene>
    <name evidence="4" type="ORF">GCM10020260_14530</name>
</gene>
<feature type="transmembrane region" description="Helical" evidence="2">
    <location>
        <begin position="229"/>
        <end position="245"/>
    </location>
</feature>
<feature type="transmembrane region" description="Helical" evidence="2">
    <location>
        <begin position="82"/>
        <end position="105"/>
    </location>
</feature>
<reference evidence="5" key="1">
    <citation type="journal article" date="2019" name="Int. J. Syst. Evol. Microbiol.">
        <title>The Global Catalogue of Microorganisms (GCM) 10K type strain sequencing project: providing services to taxonomists for standard genome sequencing and annotation.</title>
        <authorList>
            <consortium name="The Broad Institute Genomics Platform"/>
            <consortium name="The Broad Institute Genome Sequencing Center for Infectious Disease"/>
            <person name="Wu L."/>
            <person name="Ma J."/>
        </authorList>
    </citation>
    <scope>NUCLEOTIDE SEQUENCE [LARGE SCALE GENOMIC DNA]</scope>
    <source>
        <strain evidence="5">JCM 11483</strain>
    </source>
</reference>
<dbReference type="InterPro" id="IPR003675">
    <property type="entry name" value="Rce1/LyrA-like_dom"/>
</dbReference>
<dbReference type="GO" id="GO:0008237">
    <property type="term" value="F:metallopeptidase activity"/>
    <property type="evidence" value="ECO:0007669"/>
    <property type="project" value="UniProtKB-KW"/>
</dbReference>
<comment type="caution">
    <text evidence="4">The sequence shown here is derived from an EMBL/GenBank/DDBJ whole genome shotgun (WGS) entry which is preliminary data.</text>
</comment>
<keyword evidence="2" id="KW-0812">Transmembrane</keyword>
<name>A0ABP6RFR5_9MICC</name>
<sequence length="282" mass="29917">MLTGVDRRTPPPDAAPAAPTAPLDAGTRRLLIIELVLVLALSLGRSAVYAVLELAERLSRGPLGEQTATVQTSQSRLEIFDAAYQVLDSVFALAPAALALFLLHLHRAGGSPHPFRRLGLDLRRPGRDIAVGLGLFGLIGAGTLLVYLAGRSLGITAELVPADVAAHWWTPAVLLLAALRHGLVEEIIMVGWFLDRCRRLAPRTSPWVLVVLSAVIRGAYHLYQGIGPGIGNLLMGLIFGALYLRTGRVMPLVIAHVLLDAVAFLAFPLVLQATGLGALLGG</sequence>
<feature type="compositionally biased region" description="Basic and acidic residues" evidence="1">
    <location>
        <begin position="1"/>
        <end position="10"/>
    </location>
</feature>
<keyword evidence="2" id="KW-0472">Membrane</keyword>
<keyword evidence="4" id="KW-0482">Metalloprotease</keyword>
<evidence type="ECO:0000259" key="3">
    <source>
        <dbReference type="Pfam" id="PF02517"/>
    </source>
</evidence>
<dbReference type="Pfam" id="PF02517">
    <property type="entry name" value="Rce1-like"/>
    <property type="match status" value="1"/>
</dbReference>
<feature type="transmembrane region" description="Helical" evidence="2">
    <location>
        <begin position="257"/>
        <end position="280"/>
    </location>
</feature>
<evidence type="ECO:0000256" key="2">
    <source>
        <dbReference type="SAM" id="Phobius"/>
    </source>
</evidence>
<evidence type="ECO:0000256" key="1">
    <source>
        <dbReference type="SAM" id="MobiDB-lite"/>
    </source>
</evidence>
<feature type="region of interest" description="Disordered" evidence="1">
    <location>
        <begin position="1"/>
        <end position="21"/>
    </location>
</feature>
<accession>A0ABP6RFR5</accession>
<keyword evidence="5" id="KW-1185">Reference proteome</keyword>
<feature type="transmembrane region" description="Helical" evidence="2">
    <location>
        <begin position="168"/>
        <end position="194"/>
    </location>
</feature>
<protein>
    <submittedName>
        <fullName evidence="4">CPBP family intramembrane metalloprotease</fullName>
    </submittedName>
</protein>
<feature type="domain" description="CAAX prenyl protease 2/Lysostaphin resistance protein A-like" evidence="3">
    <location>
        <begin position="168"/>
        <end position="261"/>
    </location>
</feature>
<dbReference type="EMBL" id="BAAAYG010000005">
    <property type="protein sequence ID" value="GAA3284291.1"/>
    <property type="molecule type" value="Genomic_DNA"/>
</dbReference>
<keyword evidence="2" id="KW-1133">Transmembrane helix</keyword>
<feature type="transmembrane region" description="Helical" evidence="2">
    <location>
        <begin position="126"/>
        <end position="148"/>
    </location>
</feature>
<evidence type="ECO:0000313" key="5">
    <source>
        <dbReference type="Proteomes" id="UP001501736"/>
    </source>
</evidence>
<feature type="transmembrane region" description="Helical" evidence="2">
    <location>
        <begin position="30"/>
        <end position="52"/>
    </location>
</feature>
<keyword evidence="4" id="KW-0645">Protease</keyword>